<comment type="caution">
    <text evidence="4">The sequence shown here is derived from an EMBL/GenBank/DDBJ whole genome shotgun (WGS) entry which is preliminary data.</text>
</comment>
<dbReference type="EMBL" id="JBHFFA010000004">
    <property type="protein sequence ID" value="KAL2632345.1"/>
    <property type="molecule type" value="Genomic_DNA"/>
</dbReference>
<gene>
    <name evidence="4" type="ORF">R1flu_017031</name>
</gene>
<feature type="region of interest" description="Disordered" evidence="3">
    <location>
        <begin position="149"/>
        <end position="175"/>
    </location>
</feature>
<comment type="subcellular location">
    <subcellularLocation>
        <location evidence="1">Nucleus</location>
    </subcellularLocation>
</comment>
<evidence type="ECO:0000313" key="4">
    <source>
        <dbReference type="EMBL" id="KAL2632345.1"/>
    </source>
</evidence>
<proteinExistence type="predicted"/>
<evidence type="ECO:0000256" key="2">
    <source>
        <dbReference type="ARBA" id="ARBA00023242"/>
    </source>
</evidence>
<dbReference type="GO" id="GO:0005634">
    <property type="term" value="C:nucleus"/>
    <property type="evidence" value="ECO:0007669"/>
    <property type="project" value="UniProtKB-SubCell"/>
</dbReference>
<feature type="region of interest" description="Disordered" evidence="3">
    <location>
        <begin position="456"/>
        <end position="484"/>
    </location>
</feature>
<evidence type="ECO:0000256" key="3">
    <source>
        <dbReference type="SAM" id="MobiDB-lite"/>
    </source>
</evidence>
<feature type="compositionally biased region" description="Low complexity" evidence="3">
    <location>
        <begin position="402"/>
        <end position="416"/>
    </location>
</feature>
<dbReference type="InterPro" id="IPR051992">
    <property type="entry name" value="OxStress_Response_Reg"/>
</dbReference>
<organism evidence="4 5">
    <name type="scientific">Riccia fluitans</name>
    <dbReference type="NCBI Taxonomy" id="41844"/>
    <lineage>
        <taxon>Eukaryota</taxon>
        <taxon>Viridiplantae</taxon>
        <taxon>Streptophyta</taxon>
        <taxon>Embryophyta</taxon>
        <taxon>Marchantiophyta</taxon>
        <taxon>Marchantiopsida</taxon>
        <taxon>Marchantiidae</taxon>
        <taxon>Marchantiales</taxon>
        <taxon>Ricciaceae</taxon>
        <taxon>Riccia</taxon>
    </lineage>
</organism>
<reference evidence="4 5" key="1">
    <citation type="submission" date="2024-09" db="EMBL/GenBank/DDBJ databases">
        <title>Chromosome-scale assembly of Riccia fluitans.</title>
        <authorList>
            <person name="Paukszto L."/>
            <person name="Sawicki J."/>
            <person name="Karawczyk K."/>
            <person name="Piernik-Szablinska J."/>
            <person name="Szczecinska M."/>
            <person name="Mazdziarz M."/>
        </authorList>
    </citation>
    <scope>NUCLEOTIDE SEQUENCE [LARGE SCALE GENOMIC DNA]</scope>
    <source>
        <strain evidence="4">Rf_01</strain>
        <tissue evidence="4">Aerial parts of the thallus</tissue>
    </source>
</reference>
<feature type="compositionally biased region" description="Polar residues" evidence="3">
    <location>
        <begin position="294"/>
        <end position="317"/>
    </location>
</feature>
<feature type="compositionally biased region" description="Polar residues" evidence="3">
    <location>
        <begin position="149"/>
        <end position="161"/>
    </location>
</feature>
<feature type="region of interest" description="Disordered" evidence="3">
    <location>
        <begin position="402"/>
        <end position="425"/>
    </location>
</feature>
<evidence type="ECO:0000256" key="1">
    <source>
        <dbReference type="ARBA" id="ARBA00004123"/>
    </source>
</evidence>
<keyword evidence="5" id="KW-1185">Reference proteome</keyword>
<dbReference type="PANTHER" id="PTHR33172:SF96">
    <property type="entry name" value="PROTEIN OXIDATIVE STRESS 3 LIKE 3"/>
    <property type="match status" value="1"/>
</dbReference>
<dbReference type="Proteomes" id="UP001605036">
    <property type="component" value="Unassembled WGS sequence"/>
</dbReference>
<sequence>MYIRGQSPRSPNCCGSLAPVAPLNPSIVSPKYDEDGLGPNTLYSSGIVTSRDSDQEIHHRQLLPGVVEETGFFAPKPNTKCGAKSNRPAGTGIFQFVVDEEEEENRFVSFLSPRKNKEGGFDTQGIGKCFEKEHQPTTDSTSVLVQHDWSASSSTDSLKSVNQDEESGEGNRNCRDPFLLHRPTINCPKNAAFYGSLSLQQHEQRGSSSIGLQRKWSDSSCSLDSIDQEEEEKFSNPNHRVRFEGFPNLMHRKRSSSNGSRDCLDSDEEEDSYQFAPLIEAVRVKEPVHVPSGETESPVLSLSSSIGNRSDDSTGSVVSYADSPRDMEAESTFRSNSASQMNLSSLESSLPIRRGLSKFWSGKAKSFACLQDVSSLASLADLAKPENPYSRRRRIASEFGVRSSSLLSRPSTSGISKKPPSGTGKSCLAVAVAIGNKLENGPKFLSPQSALRNAQRAFSLSDLEEHGSKTDPAPPHTSDTRMRQ</sequence>
<evidence type="ECO:0000313" key="5">
    <source>
        <dbReference type="Proteomes" id="UP001605036"/>
    </source>
</evidence>
<protein>
    <submittedName>
        <fullName evidence="4">Uncharacterized protein</fullName>
    </submittedName>
</protein>
<name>A0ABD1YNL2_9MARC</name>
<keyword evidence="2" id="KW-0539">Nucleus</keyword>
<dbReference type="AlphaFoldDB" id="A0ABD1YNL2"/>
<dbReference type="GO" id="GO:0006950">
    <property type="term" value="P:response to stress"/>
    <property type="evidence" value="ECO:0007669"/>
    <property type="project" value="UniProtKB-ARBA"/>
</dbReference>
<dbReference type="PANTHER" id="PTHR33172">
    <property type="entry name" value="OS08G0516900 PROTEIN"/>
    <property type="match status" value="1"/>
</dbReference>
<feature type="region of interest" description="Disordered" evidence="3">
    <location>
        <begin position="289"/>
        <end position="328"/>
    </location>
</feature>
<accession>A0ABD1YNL2</accession>